<proteinExistence type="predicted"/>
<reference evidence="1" key="1">
    <citation type="submission" date="2023-04" db="EMBL/GenBank/DDBJ databases">
        <title>A chromosome-level genome assembly of the parasitoid wasp Eretmocerus hayati.</title>
        <authorList>
            <person name="Zhong Y."/>
            <person name="Liu S."/>
            <person name="Liu Y."/>
        </authorList>
    </citation>
    <scope>NUCLEOTIDE SEQUENCE</scope>
    <source>
        <strain evidence="1">ZJU_SS_LIU_2023</strain>
    </source>
</reference>
<accession>A0ACC2P008</accession>
<dbReference type="Proteomes" id="UP001239111">
    <property type="component" value="Chromosome 2"/>
</dbReference>
<comment type="caution">
    <text evidence="1">The sequence shown here is derived from an EMBL/GenBank/DDBJ whole genome shotgun (WGS) entry which is preliminary data.</text>
</comment>
<protein>
    <submittedName>
        <fullName evidence="1">Uncharacterized protein</fullName>
    </submittedName>
</protein>
<organism evidence="1 2">
    <name type="scientific">Eretmocerus hayati</name>
    <dbReference type="NCBI Taxonomy" id="131215"/>
    <lineage>
        <taxon>Eukaryota</taxon>
        <taxon>Metazoa</taxon>
        <taxon>Ecdysozoa</taxon>
        <taxon>Arthropoda</taxon>
        <taxon>Hexapoda</taxon>
        <taxon>Insecta</taxon>
        <taxon>Pterygota</taxon>
        <taxon>Neoptera</taxon>
        <taxon>Endopterygota</taxon>
        <taxon>Hymenoptera</taxon>
        <taxon>Apocrita</taxon>
        <taxon>Proctotrupomorpha</taxon>
        <taxon>Chalcidoidea</taxon>
        <taxon>Aphelinidae</taxon>
        <taxon>Aphelininae</taxon>
        <taxon>Eretmocerus</taxon>
    </lineage>
</organism>
<evidence type="ECO:0000313" key="2">
    <source>
        <dbReference type="Proteomes" id="UP001239111"/>
    </source>
</evidence>
<keyword evidence="2" id="KW-1185">Reference proteome</keyword>
<gene>
    <name evidence="1" type="ORF">QAD02_012657</name>
</gene>
<sequence>MAPWSDQLAGVVLRHNKFSSHLNSSGKTIDKELLKNFAHAGETLSELWNELFLDDHPITRREDRRCCRLPRSNLRTILPTGFLPPPVLVRYDRETGLLEAVPLEIEDSNARFLPLFQRLALSKLNIPTPFAFKEMPYDLYCPSVRSEISGRTCRNCGTYFVSEAAITRHMKDLQHSITVRTLQRSKIVAIEAQRNEEVLCIMQQDGTNIPTAEWMMEDDIQDHDTDNCIDNRRKESNDNDFFPVINDLRE</sequence>
<dbReference type="EMBL" id="CM056742">
    <property type="protein sequence ID" value="KAJ8676870.1"/>
    <property type="molecule type" value="Genomic_DNA"/>
</dbReference>
<name>A0ACC2P008_9HYME</name>
<evidence type="ECO:0000313" key="1">
    <source>
        <dbReference type="EMBL" id="KAJ8676870.1"/>
    </source>
</evidence>